<evidence type="ECO:0000256" key="6">
    <source>
        <dbReference type="ARBA" id="ARBA00023125"/>
    </source>
</evidence>
<name>L0P6V3_PNEJI</name>
<keyword evidence="3" id="KW-0410">Iron transport</keyword>
<dbReference type="GO" id="GO:0008199">
    <property type="term" value="F:ferric iron binding"/>
    <property type="evidence" value="ECO:0007669"/>
    <property type="project" value="InterPro"/>
</dbReference>
<dbReference type="AlphaFoldDB" id="L0P6V3"/>
<dbReference type="GO" id="GO:0006367">
    <property type="term" value="P:transcription initiation at RNA polymerase II promoter"/>
    <property type="evidence" value="ECO:0007669"/>
    <property type="project" value="InterPro"/>
</dbReference>
<dbReference type="Gene3D" id="3.30.920.10">
    <property type="entry name" value="Frataxin/CyaY"/>
    <property type="match status" value="1"/>
</dbReference>
<dbReference type="Pfam" id="PF18121">
    <property type="entry name" value="TFA2_Winged_2"/>
    <property type="match status" value="1"/>
</dbReference>
<comment type="similarity">
    <text evidence="2">Belongs to the frataxin family.</text>
</comment>
<evidence type="ECO:0000256" key="9">
    <source>
        <dbReference type="ARBA" id="ARBA00025581"/>
    </source>
</evidence>
<dbReference type="InterPro" id="IPR040501">
    <property type="entry name" value="TFA2_Winged_2"/>
</dbReference>
<evidence type="ECO:0000256" key="7">
    <source>
        <dbReference type="ARBA" id="ARBA00023163"/>
    </source>
</evidence>
<evidence type="ECO:0000256" key="2">
    <source>
        <dbReference type="ARBA" id="ARBA00008183"/>
    </source>
</evidence>
<evidence type="ECO:0000313" key="12">
    <source>
        <dbReference type="EMBL" id="CCJ28123.1"/>
    </source>
</evidence>
<dbReference type="GO" id="GO:0003677">
    <property type="term" value="F:DNA binding"/>
    <property type="evidence" value="ECO:0007669"/>
    <property type="project" value="UniProtKB-KW"/>
</dbReference>
<dbReference type="SMART" id="SM01219">
    <property type="entry name" value="Frataxin_Cyay"/>
    <property type="match status" value="1"/>
</dbReference>
<keyword evidence="3" id="KW-0406">Ion transport</keyword>
<proteinExistence type="inferred from homology"/>
<reference evidence="12 13" key="1">
    <citation type="journal article" date="2012" name="MBio">
        <title>De novo assembly of the Pneumocystis jirovecii genome from a single bronchoalveolar lavage fluid specimen from a patient.</title>
        <authorList>
            <person name="Cisse O.H."/>
            <person name="Pagni M."/>
            <person name="Hauser P.M."/>
        </authorList>
    </citation>
    <scope>NUCLEOTIDE SEQUENCE [LARGE SCALE GENOMIC DNA]</scope>
    <source>
        <strain evidence="12 13">SE8</strain>
    </source>
</reference>
<dbReference type="Pfam" id="PF01491">
    <property type="entry name" value="Frataxin_Cyay"/>
    <property type="match status" value="1"/>
</dbReference>
<dbReference type="InterPro" id="IPR020895">
    <property type="entry name" value="Frataxin_CS"/>
</dbReference>
<dbReference type="GO" id="GO:0005737">
    <property type="term" value="C:cytoplasm"/>
    <property type="evidence" value="ECO:0007669"/>
    <property type="project" value="UniProtKB-ARBA"/>
</dbReference>
<keyword evidence="7" id="KW-0804">Transcription</keyword>
<evidence type="ECO:0000259" key="11">
    <source>
        <dbReference type="Pfam" id="PF18121"/>
    </source>
</evidence>
<evidence type="ECO:0000256" key="4">
    <source>
        <dbReference type="ARBA" id="ARBA00023004"/>
    </source>
</evidence>
<dbReference type="InParanoid" id="L0P6V3"/>
<comment type="function">
    <text evidence="9">Recruits TFIIH to the initiation complex and stimulates the RNA polymerase II C-terminal domain kinase and DNA-dependent ATPase activities of TFIIH. Both TFIIH and TFIIE are required for promoter clearance by RNA polymerase.</text>
</comment>
<accession>L0P6V3</accession>
<keyword evidence="6" id="KW-0238">DNA-binding</keyword>
<evidence type="ECO:0000259" key="10">
    <source>
        <dbReference type="Pfam" id="PF02186"/>
    </source>
</evidence>
<dbReference type="SUPFAM" id="SSF55387">
    <property type="entry name" value="Frataxin/Nqo15-like"/>
    <property type="match status" value="1"/>
</dbReference>
<dbReference type="PROSITE" id="PS50810">
    <property type="entry name" value="FRATAXIN_2"/>
    <property type="match status" value="1"/>
</dbReference>
<dbReference type="Pfam" id="PF02186">
    <property type="entry name" value="TFIIE_beta"/>
    <property type="match status" value="1"/>
</dbReference>
<dbReference type="InterPro" id="IPR002908">
    <property type="entry name" value="Frataxin/CyaY"/>
</dbReference>
<evidence type="ECO:0000256" key="8">
    <source>
        <dbReference type="ARBA" id="ARBA00023242"/>
    </source>
</evidence>
<dbReference type="InterPro" id="IPR016656">
    <property type="entry name" value="TFIIE-bsu"/>
</dbReference>
<dbReference type="InterPro" id="IPR003166">
    <property type="entry name" value="TFIIE_bsu_DNA-bd"/>
</dbReference>
<keyword evidence="5" id="KW-0805">Transcription regulation</keyword>
<keyword evidence="8" id="KW-0539">Nucleus</keyword>
<evidence type="ECO:0008006" key="14">
    <source>
        <dbReference type="Google" id="ProtNLM"/>
    </source>
</evidence>
<dbReference type="GO" id="GO:0006826">
    <property type="term" value="P:iron ion transport"/>
    <property type="evidence" value="ECO:0007669"/>
    <property type="project" value="UniProtKB-KW"/>
</dbReference>
<keyword evidence="4" id="KW-0408">Iron</keyword>
<comment type="subcellular location">
    <subcellularLocation>
        <location evidence="1">Nucleus</location>
    </subcellularLocation>
</comment>
<dbReference type="GO" id="GO:0005673">
    <property type="term" value="C:transcription factor TFIIE complex"/>
    <property type="evidence" value="ECO:0007669"/>
    <property type="project" value="InterPro"/>
</dbReference>
<feature type="domain" description="TFA2 Winged helix" evidence="11">
    <location>
        <begin position="35"/>
        <end position="95"/>
    </location>
</feature>
<dbReference type="STRING" id="1209962.L0P6V3"/>
<dbReference type="VEuPathDB" id="FungiDB:PNEJI1_003092"/>
<protein>
    <recommendedName>
        <fullName evidence="14">Transcription initiation factor IIE subunit beta</fullName>
    </recommendedName>
</protein>
<organism evidence="13">
    <name type="scientific">Pneumocystis jirovecii</name>
    <name type="common">Human pneumocystis pneumonia agent</name>
    <dbReference type="NCBI Taxonomy" id="42068"/>
    <lineage>
        <taxon>Eukaryota</taxon>
        <taxon>Fungi</taxon>
        <taxon>Dikarya</taxon>
        <taxon>Ascomycota</taxon>
        <taxon>Taphrinomycotina</taxon>
        <taxon>Pneumocystomycetes</taxon>
        <taxon>Pneumocystaceae</taxon>
        <taxon>Pneumocystis</taxon>
    </lineage>
</organism>
<gene>
    <name evidence="12" type="ORF">PNEJI1_003092</name>
</gene>
<sequence>MSLTAEFIDRLRTNERIEYDPYKDTYYFKPIHNIRSAESLVSFLSSSVTAVGIMVKDLKEGWSGAMDEIERLEKDGQILVLRTKKDGLPKSVWPNYSEDQESVDKEFKEIWNSLTIPAPSDLPRELEKVGLKPTSVDPATQGVLTLDLGHYGTYVLNKQSPNKQIWVSSPISGPKRYDWIPSEGEKDGKWIYLRDNGVLEDSLKSELKEIIGDLKL</sequence>
<dbReference type="PANTHER" id="PTHR12716">
    <property type="entry name" value="TRANSCRIPTION INITIATION FACTOR IIE, BETA SUBUNIT"/>
    <property type="match status" value="1"/>
</dbReference>
<evidence type="ECO:0000256" key="5">
    <source>
        <dbReference type="ARBA" id="ARBA00023015"/>
    </source>
</evidence>
<comment type="caution">
    <text evidence="12">The sequence shown here is derived from an EMBL/GenBank/DDBJ whole genome shotgun (WGS) entry which is preliminary data.</text>
</comment>
<evidence type="ECO:0000256" key="1">
    <source>
        <dbReference type="ARBA" id="ARBA00004123"/>
    </source>
</evidence>
<dbReference type="EMBL" id="CAKM01000010">
    <property type="protein sequence ID" value="CCJ28123.1"/>
    <property type="molecule type" value="Genomic_DNA"/>
</dbReference>
<dbReference type="FunCoup" id="L0P6V3">
    <property type="interactions" value="328"/>
</dbReference>
<dbReference type="InterPro" id="IPR036524">
    <property type="entry name" value="Frataxin/CyaY_sf"/>
</dbReference>
<dbReference type="PANTHER" id="PTHR12716:SF8">
    <property type="entry name" value="TRANSCRIPTION INITIATION FACTOR IIE SUBUNIT BETA"/>
    <property type="match status" value="1"/>
</dbReference>
<evidence type="ECO:0000313" key="13">
    <source>
        <dbReference type="Proteomes" id="UP000010422"/>
    </source>
</evidence>
<dbReference type="PROSITE" id="PS01344">
    <property type="entry name" value="FRATAXIN_1"/>
    <property type="match status" value="1"/>
</dbReference>
<keyword evidence="3" id="KW-0813">Transport</keyword>
<dbReference type="Proteomes" id="UP000010422">
    <property type="component" value="Unassembled WGS sequence"/>
</dbReference>
<dbReference type="GO" id="GO:0016226">
    <property type="term" value="P:iron-sulfur cluster assembly"/>
    <property type="evidence" value="ECO:0007669"/>
    <property type="project" value="InterPro"/>
</dbReference>
<dbReference type="GO" id="GO:0001097">
    <property type="term" value="F:TFIIH-class transcription factor complex binding"/>
    <property type="evidence" value="ECO:0007669"/>
    <property type="project" value="TreeGrafter"/>
</dbReference>
<evidence type="ECO:0000256" key="3">
    <source>
        <dbReference type="ARBA" id="ARBA00022496"/>
    </source>
</evidence>
<feature type="domain" description="TFIIE beta" evidence="10">
    <location>
        <begin position="7"/>
        <end position="34"/>
    </location>
</feature>